<dbReference type="EMBL" id="CP133548">
    <property type="protein sequence ID" value="WMS86768.1"/>
    <property type="molecule type" value="Genomic_DNA"/>
</dbReference>
<sequence>MLIGRLNWVVVVTFLSFLSTDLFAKSLWSDNSLTYLSGKHYRVGDPKKTVLTFEHASGHSWGDVFYFVDRLKSNNGSNETYMEFSPRLSLSKVSGNEFKYGIVKDILIASTIEMGQNETTSFDHYLLGIGFDLDMPGFRFFQWNFYHRNNDHRDNNWQLTQAWSLPFSLGEELFRYDGFIDWSSATSDVGSSVNFTSQLKWDLGQTLWQQPHQMYLGFEYVLWRNKYGIRNSPLFDTNENNLNLLLKLHF</sequence>
<dbReference type="SUPFAM" id="SSF111364">
    <property type="entry name" value="Tsx-like channel"/>
    <property type="match status" value="1"/>
</dbReference>
<proteinExistence type="inferred from homology"/>
<dbReference type="GO" id="GO:0009279">
    <property type="term" value="C:cell outer membrane"/>
    <property type="evidence" value="ECO:0007669"/>
    <property type="project" value="InterPro"/>
</dbReference>
<name>A0AA51X659_9GAMM</name>
<organism evidence="2 3">
    <name type="scientific">Pleionea litopenaei</name>
    <dbReference type="NCBI Taxonomy" id="3070815"/>
    <lineage>
        <taxon>Bacteria</taxon>
        <taxon>Pseudomonadati</taxon>
        <taxon>Pseudomonadota</taxon>
        <taxon>Gammaproteobacteria</taxon>
        <taxon>Oceanospirillales</taxon>
        <taxon>Pleioneaceae</taxon>
        <taxon>Pleionea</taxon>
    </lineage>
</organism>
<evidence type="ECO:0000313" key="3">
    <source>
        <dbReference type="Proteomes" id="UP001239782"/>
    </source>
</evidence>
<comment type="similarity">
    <text evidence="1">Belongs to the nucleoside-specific channel-forming outer membrane porin (Tsx) (TC 1.B.10) family.</text>
</comment>
<dbReference type="InterPro" id="IPR018013">
    <property type="entry name" value="Channel_Tsx-like"/>
</dbReference>
<dbReference type="InterPro" id="IPR036777">
    <property type="entry name" value="Channel_Tsx-like_sf"/>
</dbReference>
<evidence type="ECO:0000313" key="2">
    <source>
        <dbReference type="EMBL" id="WMS86768.1"/>
    </source>
</evidence>
<dbReference type="AlphaFoldDB" id="A0AA51X659"/>
<evidence type="ECO:0000256" key="1">
    <source>
        <dbReference type="ARBA" id="ARBA00008728"/>
    </source>
</evidence>
<keyword evidence="3" id="KW-1185">Reference proteome</keyword>
<accession>A0AA51X659</accession>
<gene>
    <name evidence="2" type="ORF">Q9312_16220</name>
</gene>
<dbReference type="Pfam" id="PF03502">
    <property type="entry name" value="Channel_Tsx"/>
    <property type="match status" value="1"/>
</dbReference>
<reference evidence="2 3" key="1">
    <citation type="submission" date="2023-08" db="EMBL/GenBank/DDBJ databases">
        <title>Pleionea litopenaei sp. nov., isolated from stomach of juvenile Litopenaeus vannamei.</title>
        <authorList>
            <person name="Rho A.M."/>
            <person name="Hwang C.Y."/>
        </authorList>
    </citation>
    <scope>NUCLEOTIDE SEQUENCE [LARGE SCALE GENOMIC DNA]</scope>
    <source>
        <strain evidence="2 3">HL-JVS1</strain>
    </source>
</reference>
<dbReference type="KEGG" id="plei:Q9312_16220"/>
<dbReference type="Proteomes" id="UP001239782">
    <property type="component" value="Chromosome"/>
</dbReference>
<dbReference type="Gene3D" id="2.40.230.20">
    <property type="entry name" value="Nucleoside-specific channel-forming protein, Tsx-like"/>
    <property type="match status" value="1"/>
</dbReference>
<dbReference type="RefSeq" id="WP_309201913.1">
    <property type="nucleotide sequence ID" value="NZ_CP133548.1"/>
</dbReference>
<protein>
    <submittedName>
        <fullName evidence="2">DUF5020 family protein</fullName>
    </submittedName>
</protein>